<feature type="transmembrane region" description="Helical" evidence="9">
    <location>
        <begin position="470"/>
        <end position="495"/>
    </location>
</feature>
<dbReference type="Gene3D" id="3.30.70.1440">
    <property type="entry name" value="Multidrug efflux transporter AcrB pore domain"/>
    <property type="match status" value="1"/>
</dbReference>
<feature type="transmembrane region" description="Helical" evidence="9">
    <location>
        <begin position="923"/>
        <end position="948"/>
    </location>
</feature>
<dbReference type="PANTHER" id="PTHR32063">
    <property type="match status" value="1"/>
</dbReference>
<dbReference type="PRINTS" id="PR00702">
    <property type="entry name" value="ACRIFLAVINRP"/>
</dbReference>
<dbReference type="EMBL" id="JAHESD010000024">
    <property type="protein sequence ID" value="MBT1704041.1"/>
    <property type="molecule type" value="Genomic_DNA"/>
</dbReference>
<dbReference type="SUPFAM" id="SSF82693">
    <property type="entry name" value="Multidrug efflux transporter AcrB pore domain, PN1, PN2, PC1 and PC2 subdomains"/>
    <property type="match status" value="4"/>
</dbReference>
<sequence length="1043" mass="113411">MFDRFIDRPVLSTVISVLIVLLGILGLVTLPVSQYPEIAPPTVVVSASYQGANADVVLNSVVIPLEEQINGVEGMTYMTSSAGNDGTATISIYFKLGTNPDIASVNVQNRVSRATPLLPQEVTRAGVTTAKRQSSNLVIFSLYSDNPAYDQTFLQNYAEINLVPEIRRVQGVGDASAFGRMDYSMRIWLKPDVMATYGLVPEDISAVLAEQNVEAAPGQFGEQGEQAFQYIIKYRGRLKNAEEFGDIVLRSTGNGQLLRLRDIARIELGAMSYASASTTNGNPSVGVAISQTAGSNAQEVIEGSLAVLEESAKSFPKGIKYVTLVNANDFLDASIEKVIHTLIEAFVLVFLVVFIFLQDFRSTLIPAISVPVAIVGTFFFLGMFGFTINLLTLFALVLAIGIVVDDAIVVVEAVHAKLDQGYDSSINATKDAMHEISGAIISITLVMSAVFIPVAFIGGSAGVFFKQFGLTLAISIVLSAVNALTLSPALCAIFLKPHTEEGHKMNLLQRFYRSFNAGFDATRRKYRDSIAFLFRKKWIAWIGLLAFAGLFYYLMQTTPKAFVPNEDMGSIMADVALPPSASTERTDEITREVENMARSIPEIENILRITGRGMISGTGSNYGMVIMRLKNWSERKGKGQDVQSIIGKMFAKTSTIRDARIVFFAPPSIQGFSVSGGFEFQLQDKTGRDINTFFSVASDFLSALSERPEIQYAQTPFNPNFPQYEVDVNVERVKESGLSVNNILGTLQGYYGGVYASNFNQFGKIFRVMYQAEANFRANPEGLNNIYVRNADGTMAPITGFITLKRVYGPQSISRFNLFTSIGVTGSPNPGYSSGDAIRAVEEVAAAKLPTGYGYEFSGITREELAAGGQTLFIFLLVIVFVYLLLSAQYESYLLPFAVLLSLPVGLAGVLIFANLFGITNNIYLQITLVMLVGLLAKNAILIVEFAVERRRHGLSLIDAALEGAEARLRPILMTSFAFIFGMLPLMIASGAGAAGNRSIGTGAIGGMLIGTLIGLFIIPVLFVVFQSLQERFKTNTKVISKQ</sequence>
<evidence type="ECO:0000256" key="3">
    <source>
        <dbReference type="ARBA" id="ARBA00022448"/>
    </source>
</evidence>
<evidence type="ECO:0000256" key="7">
    <source>
        <dbReference type="ARBA" id="ARBA00022989"/>
    </source>
</evidence>
<dbReference type="Gene3D" id="3.30.70.1320">
    <property type="entry name" value="Multidrug efflux transporter AcrB pore domain like"/>
    <property type="match status" value="1"/>
</dbReference>
<protein>
    <submittedName>
        <fullName evidence="10">Efflux RND transporter permease subunit</fullName>
    </submittedName>
</protein>
<feature type="transmembrane region" description="Helical" evidence="9">
    <location>
        <begin position="390"/>
        <end position="415"/>
    </location>
</feature>
<keyword evidence="11" id="KW-1185">Reference proteome</keyword>
<evidence type="ECO:0000256" key="1">
    <source>
        <dbReference type="ARBA" id="ARBA00004429"/>
    </source>
</evidence>
<evidence type="ECO:0000313" key="11">
    <source>
        <dbReference type="Proteomes" id="UP000772618"/>
    </source>
</evidence>
<keyword evidence="7 9" id="KW-1133">Transmembrane helix</keyword>
<dbReference type="SUPFAM" id="SSF82714">
    <property type="entry name" value="Multidrug efflux transporter AcrB TolC docking domain, DN and DC subdomains"/>
    <property type="match status" value="2"/>
</dbReference>
<keyword evidence="4" id="KW-1003">Cell membrane</keyword>
<feature type="transmembrane region" description="Helical" evidence="9">
    <location>
        <begin position="436"/>
        <end position="458"/>
    </location>
</feature>
<feature type="transmembrane region" description="Helical" evidence="9">
    <location>
        <begin position="338"/>
        <end position="357"/>
    </location>
</feature>
<feature type="transmembrane region" description="Helical" evidence="9">
    <location>
        <begin position="969"/>
        <end position="992"/>
    </location>
</feature>
<dbReference type="PANTHER" id="PTHR32063:SF9">
    <property type="entry name" value="SIMILAR TO MULTIDRUG RESISTANCE PROTEIN MEXB"/>
    <property type="match status" value="1"/>
</dbReference>
<dbReference type="InterPro" id="IPR004764">
    <property type="entry name" value="MdtF-like"/>
</dbReference>
<dbReference type="Gene3D" id="3.30.2090.10">
    <property type="entry name" value="Multidrug efflux transporter AcrB TolC docking domain, DN and DC subdomains"/>
    <property type="match status" value="2"/>
</dbReference>
<reference evidence="10 11" key="1">
    <citation type="submission" date="2021-05" db="EMBL/GenBank/DDBJ databases">
        <title>A Polyphasic approach of four new species of the genus Ohtaekwangia: Ohtaekwangia histidinii sp. nov., Ohtaekwangia cretensis sp. nov., Ohtaekwangia indiensis sp. nov., Ohtaekwangia reichenbachii sp. nov. from diverse environment.</title>
        <authorList>
            <person name="Octaviana S."/>
        </authorList>
    </citation>
    <scope>NUCLEOTIDE SEQUENCE [LARGE SCALE GENOMIC DNA]</scope>
    <source>
        <strain evidence="10 11">PWU20</strain>
    </source>
</reference>
<organism evidence="10 11">
    <name type="scientific">Chryseosolibacter indicus</name>
    <dbReference type="NCBI Taxonomy" id="2782351"/>
    <lineage>
        <taxon>Bacteria</taxon>
        <taxon>Pseudomonadati</taxon>
        <taxon>Bacteroidota</taxon>
        <taxon>Cytophagia</taxon>
        <taxon>Cytophagales</taxon>
        <taxon>Chryseotaleaceae</taxon>
        <taxon>Chryseosolibacter</taxon>
    </lineage>
</organism>
<dbReference type="NCBIfam" id="TIGR00915">
    <property type="entry name" value="2A0602"/>
    <property type="match status" value="1"/>
</dbReference>
<dbReference type="Gene3D" id="1.20.1640.10">
    <property type="entry name" value="Multidrug efflux transporter AcrB transmembrane domain"/>
    <property type="match status" value="2"/>
</dbReference>
<dbReference type="RefSeq" id="WP_254154003.1">
    <property type="nucleotide sequence ID" value="NZ_JAHESD010000024.1"/>
</dbReference>
<dbReference type="Proteomes" id="UP000772618">
    <property type="component" value="Unassembled WGS sequence"/>
</dbReference>
<keyword evidence="3" id="KW-0813">Transport</keyword>
<dbReference type="InterPro" id="IPR001036">
    <property type="entry name" value="Acrflvin-R"/>
</dbReference>
<evidence type="ECO:0000256" key="8">
    <source>
        <dbReference type="ARBA" id="ARBA00023136"/>
    </source>
</evidence>
<keyword evidence="8 9" id="KW-0472">Membrane</keyword>
<evidence type="ECO:0000256" key="2">
    <source>
        <dbReference type="ARBA" id="ARBA00010942"/>
    </source>
</evidence>
<feature type="transmembrane region" description="Helical" evidence="9">
    <location>
        <begin position="538"/>
        <end position="555"/>
    </location>
</feature>
<evidence type="ECO:0000256" key="9">
    <source>
        <dbReference type="SAM" id="Phobius"/>
    </source>
</evidence>
<dbReference type="Gene3D" id="3.30.70.1430">
    <property type="entry name" value="Multidrug efflux transporter AcrB pore domain"/>
    <property type="match status" value="2"/>
</dbReference>
<evidence type="ECO:0000256" key="4">
    <source>
        <dbReference type="ARBA" id="ARBA00022475"/>
    </source>
</evidence>
<name>A0ABS5VVL8_9BACT</name>
<evidence type="ECO:0000256" key="5">
    <source>
        <dbReference type="ARBA" id="ARBA00022519"/>
    </source>
</evidence>
<comment type="caution">
    <text evidence="10">The sequence shown here is derived from an EMBL/GenBank/DDBJ whole genome shotgun (WGS) entry which is preliminary data.</text>
</comment>
<keyword evidence="6 9" id="KW-0812">Transmembrane</keyword>
<evidence type="ECO:0000256" key="6">
    <source>
        <dbReference type="ARBA" id="ARBA00022692"/>
    </source>
</evidence>
<feature type="transmembrane region" description="Helical" evidence="9">
    <location>
        <begin position="865"/>
        <end position="886"/>
    </location>
</feature>
<comment type="similarity">
    <text evidence="2">Belongs to the resistance-nodulation-cell division (RND) (TC 2.A.6) family.</text>
</comment>
<comment type="subcellular location">
    <subcellularLocation>
        <location evidence="1">Cell inner membrane</location>
        <topology evidence="1">Multi-pass membrane protein</topology>
    </subcellularLocation>
</comment>
<evidence type="ECO:0000313" key="10">
    <source>
        <dbReference type="EMBL" id="MBT1704041.1"/>
    </source>
</evidence>
<feature type="transmembrane region" description="Helical" evidence="9">
    <location>
        <begin position="12"/>
        <end position="32"/>
    </location>
</feature>
<dbReference type="InterPro" id="IPR027463">
    <property type="entry name" value="AcrB_DN_DC_subdom"/>
</dbReference>
<dbReference type="SUPFAM" id="SSF82866">
    <property type="entry name" value="Multidrug efflux transporter AcrB transmembrane domain"/>
    <property type="match status" value="2"/>
</dbReference>
<keyword evidence="5" id="KW-0997">Cell inner membrane</keyword>
<feature type="transmembrane region" description="Helical" evidence="9">
    <location>
        <begin position="1004"/>
        <end position="1026"/>
    </location>
</feature>
<feature type="transmembrane region" description="Helical" evidence="9">
    <location>
        <begin position="364"/>
        <end position="384"/>
    </location>
</feature>
<proteinExistence type="inferred from homology"/>
<dbReference type="Pfam" id="PF00873">
    <property type="entry name" value="ACR_tran"/>
    <property type="match status" value="1"/>
</dbReference>
<feature type="transmembrane region" description="Helical" evidence="9">
    <location>
        <begin position="893"/>
        <end position="917"/>
    </location>
</feature>
<accession>A0ABS5VVL8</accession>
<gene>
    <name evidence="10" type="ORF">KK060_12175</name>
</gene>